<accession>A0A9X4MFI8</accession>
<dbReference type="EMBL" id="JAPHEH010000001">
    <property type="protein sequence ID" value="MDG4475030.1"/>
    <property type="molecule type" value="Genomic_DNA"/>
</dbReference>
<dbReference type="AlphaFoldDB" id="A0A9X4MFI8"/>
<reference evidence="1" key="1">
    <citation type="journal article" date="2022" name="bioRxiv">
        <title>Thiovibrio frasassiensisgen. nov., sp. nov., an autotrophic, elemental sulfur disproportionating bacterium isolated from sulfidic karst sediment, and proposal of Thiovibrionaceae fam. nov.</title>
        <authorList>
            <person name="Aronson H."/>
            <person name="Thomas C."/>
            <person name="Bhattacharyya M."/>
            <person name="Eckstein S."/>
            <person name="Jensen S."/>
            <person name="Barco R."/>
            <person name="Macalady J."/>
            <person name="Amend J."/>
        </authorList>
    </citation>
    <scope>NUCLEOTIDE SEQUENCE</scope>
    <source>
        <strain evidence="1">RS19-109</strain>
    </source>
</reference>
<dbReference type="RefSeq" id="WP_307632006.1">
    <property type="nucleotide sequence ID" value="NZ_JAPHEH010000001.1"/>
</dbReference>
<gene>
    <name evidence="1" type="ORF">OLX77_02505</name>
</gene>
<sequence length="116" mass="13074">MTAFKNEWDLSMALQVLQSETVDSKLWSDAVKWLFLFGPPQIREMISQASSMATSEFFPDLSPIGYTEEGEPLYDIKKLAESLGMSEEEALAKMAELEAEHHVQSLYDGPAPHKIH</sequence>
<evidence type="ECO:0000313" key="2">
    <source>
        <dbReference type="Proteomes" id="UP001154240"/>
    </source>
</evidence>
<evidence type="ECO:0000313" key="1">
    <source>
        <dbReference type="EMBL" id="MDG4475030.1"/>
    </source>
</evidence>
<protein>
    <submittedName>
        <fullName evidence="1">Uncharacterized protein</fullName>
    </submittedName>
</protein>
<name>A0A9X4MFI8_9BACT</name>
<keyword evidence="2" id="KW-1185">Reference proteome</keyword>
<comment type="caution">
    <text evidence="1">The sequence shown here is derived from an EMBL/GenBank/DDBJ whole genome shotgun (WGS) entry which is preliminary data.</text>
</comment>
<reference evidence="1" key="2">
    <citation type="submission" date="2022-10" db="EMBL/GenBank/DDBJ databases">
        <authorList>
            <person name="Aronson H.S."/>
        </authorList>
    </citation>
    <scope>NUCLEOTIDE SEQUENCE</scope>
    <source>
        <strain evidence="1">RS19-109</strain>
    </source>
</reference>
<dbReference type="Proteomes" id="UP001154240">
    <property type="component" value="Unassembled WGS sequence"/>
</dbReference>
<proteinExistence type="predicted"/>
<organism evidence="1 2">
    <name type="scientific">Thiovibrio frasassiensis</name>
    <dbReference type="NCBI Taxonomy" id="2984131"/>
    <lineage>
        <taxon>Bacteria</taxon>
        <taxon>Pseudomonadati</taxon>
        <taxon>Thermodesulfobacteriota</taxon>
        <taxon>Desulfobulbia</taxon>
        <taxon>Desulfobulbales</taxon>
        <taxon>Thiovibrionaceae</taxon>
        <taxon>Thiovibrio</taxon>
    </lineage>
</organism>